<keyword evidence="3" id="KW-0812">Transmembrane</keyword>
<keyword evidence="5" id="KW-1185">Reference proteome</keyword>
<dbReference type="CDD" id="cd06462">
    <property type="entry name" value="Peptidase_S24_S26"/>
    <property type="match status" value="1"/>
</dbReference>
<evidence type="ECO:0000313" key="5">
    <source>
        <dbReference type="Proteomes" id="UP001501204"/>
    </source>
</evidence>
<evidence type="ECO:0000256" key="1">
    <source>
        <dbReference type="ARBA" id="ARBA00005445"/>
    </source>
</evidence>
<evidence type="ECO:0000256" key="2">
    <source>
        <dbReference type="ARBA" id="ARBA00022729"/>
    </source>
</evidence>
<keyword evidence="2" id="KW-0732">Signal</keyword>
<keyword evidence="3" id="KW-0472">Membrane</keyword>
<keyword evidence="3" id="KW-1133">Transmembrane helix</keyword>
<evidence type="ECO:0008006" key="6">
    <source>
        <dbReference type="Google" id="ProtNLM"/>
    </source>
</evidence>
<protein>
    <recommendedName>
        <fullName evidence="6">Signal peptidase I</fullName>
    </recommendedName>
</protein>
<comment type="similarity">
    <text evidence="1">Belongs to the ice-binding protein family.</text>
</comment>
<dbReference type="EMBL" id="BAAAOA010000005">
    <property type="protein sequence ID" value="GAA1747341.1"/>
    <property type="molecule type" value="Genomic_DNA"/>
</dbReference>
<gene>
    <name evidence="4" type="ORF">GCM10009767_02620</name>
</gene>
<proteinExistence type="inferred from homology"/>
<evidence type="ECO:0000313" key="4">
    <source>
        <dbReference type="EMBL" id="GAA1747341.1"/>
    </source>
</evidence>
<feature type="transmembrane region" description="Helical" evidence="3">
    <location>
        <begin position="34"/>
        <end position="58"/>
    </location>
</feature>
<sequence length="479" mass="49118">MRSRAHQESSPTAEPPLDTVPAALWGWARLVTGAAAQIYLVLLATLAAIALIPALFGWHSTVIETGSMEPHIDPGDVVVLAALPDDQQVPLGGVVQFTSPAEAQPSGVERSVLHRIVIDHEDGTYATAGDANADVDSTPLVREQITGQARLLVPFIGLPALWLGTGQHLPLSLWAAATAAALLMTLAVFVPRGRDDDQEGDEGDEDTEELPVLARRGVLAVAGAATLAGLAAWPVPPSTAAFTARTSTSASWRYVGMPAITLGRAGPYALLASNRLTDHTPSGHPSAVGGSVGTHPGLAVEGLQSSGARRNVTGTVEPGTAAAADAMADARALERALLARPATAGRPTVLTGRIAPGIYTSTTGSFTVTGDLTLDAQGNPAAQFIFRAASITAADGSRVLLSGQAKAANVYWAATNSITLGISTTARGTYLARGSIAANITPGSPTQRLTLEGRLISLGTAVQGGIVEVNRPSTTLPDP</sequence>
<organism evidence="4 5">
    <name type="scientific">Kocuria aegyptia</name>
    <dbReference type="NCBI Taxonomy" id="330943"/>
    <lineage>
        <taxon>Bacteria</taxon>
        <taxon>Bacillati</taxon>
        <taxon>Actinomycetota</taxon>
        <taxon>Actinomycetes</taxon>
        <taxon>Micrococcales</taxon>
        <taxon>Micrococcaceae</taxon>
        <taxon>Kocuria</taxon>
    </lineage>
</organism>
<dbReference type="SUPFAM" id="SSF51306">
    <property type="entry name" value="LexA/Signal peptidase"/>
    <property type="match status" value="1"/>
</dbReference>
<dbReference type="InterPro" id="IPR021884">
    <property type="entry name" value="Ice-bd_prot"/>
</dbReference>
<dbReference type="Proteomes" id="UP001501204">
    <property type="component" value="Unassembled WGS sequence"/>
</dbReference>
<reference evidence="4 5" key="1">
    <citation type="journal article" date="2019" name="Int. J. Syst. Evol. Microbiol.">
        <title>The Global Catalogue of Microorganisms (GCM) 10K type strain sequencing project: providing services to taxonomists for standard genome sequencing and annotation.</title>
        <authorList>
            <consortium name="The Broad Institute Genomics Platform"/>
            <consortium name="The Broad Institute Genome Sequencing Center for Infectious Disease"/>
            <person name="Wu L."/>
            <person name="Ma J."/>
        </authorList>
    </citation>
    <scope>NUCLEOTIDE SEQUENCE [LARGE SCALE GENOMIC DNA]</scope>
    <source>
        <strain evidence="4 5">JCM 14735</strain>
    </source>
</reference>
<dbReference type="RefSeq" id="WP_344119122.1">
    <property type="nucleotide sequence ID" value="NZ_BAAAOA010000005.1"/>
</dbReference>
<dbReference type="InterPro" id="IPR036286">
    <property type="entry name" value="LexA/Signal_pep-like_sf"/>
</dbReference>
<comment type="caution">
    <text evidence="4">The sequence shown here is derived from an EMBL/GenBank/DDBJ whole genome shotgun (WGS) entry which is preliminary data.</text>
</comment>
<evidence type="ECO:0000256" key="3">
    <source>
        <dbReference type="SAM" id="Phobius"/>
    </source>
</evidence>
<dbReference type="Pfam" id="PF11999">
    <property type="entry name" value="Ice_binding"/>
    <property type="match status" value="1"/>
</dbReference>
<accession>A0ABN2K321</accession>
<name>A0ABN2K321_9MICC</name>